<organism evidence="10 11">
    <name type="scientific">Gambusia affinis</name>
    <name type="common">Western mosquitofish</name>
    <name type="synonym">Heterandria affinis</name>
    <dbReference type="NCBI Taxonomy" id="33528"/>
    <lineage>
        <taxon>Eukaryota</taxon>
        <taxon>Metazoa</taxon>
        <taxon>Chordata</taxon>
        <taxon>Craniata</taxon>
        <taxon>Vertebrata</taxon>
        <taxon>Euteleostomi</taxon>
        <taxon>Actinopterygii</taxon>
        <taxon>Neopterygii</taxon>
        <taxon>Teleostei</taxon>
        <taxon>Neoteleostei</taxon>
        <taxon>Acanthomorphata</taxon>
        <taxon>Ovalentaria</taxon>
        <taxon>Atherinomorphae</taxon>
        <taxon>Cyprinodontiformes</taxon>
        <taxon>Poeciliidae</taxon>
        <taxon>Poeciliinae</taxon>
        <taxon>Gambusia</taxon>
    </lineage>
</organism>
<feature type="compositionally biased region" description="Polar residues" evidence="8">
    <location>
        <begin position="510"/>
        <end position="519"/>
    </location>
</feature>
<dbReference type="AlphaFoldDB" id="A0A315W6C9"/>
<feature type="domain" description="CW-type" evidence="9">
    <location>
        <begin position="375"/>
        <end position="427"/>
    </location>
</feature>
<evidence type="ECO:0000256" key="6">
    <source>
        <dbReference type="ARBA" id="ARBA00023242"/>
    </source>
</evidence>
<gene>
    <name evidence="10" type="ORF">CCH79_00002686</name>
</gene>
<feature type="region of interest" description="Disordered" evidence="8">
    <location>
        <begin position="645"/>
        <end position="701"/>
    </location>
</feature>
<evidence type="ECO:0000256" key="4">
    <source>
        <dbReference type="ARBA" id="ARBA00022833"/>
    </source>
</evidence>
<evidence type="ECO:0000313" key="10">
    <source>
        <dbReference type="EMBL" id="PWA31232.1"/>
    </source>
</evidence>
<evidence type="ECO:0000256" key="2">
    <source>
        <dbReference type="ARBA" id="ARBA00022723"/>
    </source>
</evidence>
<name>A0A315W6C9_GAMAF</name>
<dbReference type="PANTHER" id="PTHR23336">
    <property type="entry name" value="ZINC FINGER CW-TYPE COILED-COIL DOMAIN PROTEIN 3"/>
    <property type="match status" value="1"/>
</dbReference>
<keyword evidence="4" id="KW-0862">Zinc</keyword>
<evidence type="ECO:0000259" key="9">
    <source>
        <dbReference type="PROSITE" id="PS51050"/>
    </source>
</evidence>
<dbReference type="PANTHER" id="PTHR23336:SF17">
    <property type="entry name" value="MORC FAMILY CW-TYPE ZINC FINGER PROTEIN 3"/>
    <property type="match status" value="1"/>
</dbReference>
<dbReference type="FunFam" id="3.30.40.100:FF:000003">
    <property type="entry name" value="MORC family CW-type zinc finger 3"/>
    <property type="match status" value="1"/>
</dbReference>
<evidence type="ECO:0000256" key="3">
    <source>
        <dbReference type="ARBA" id="ARBA00022771"/>
    </source>
</evidence>
<feature type="region of interest" description="Disordered" evidence="8">
    <location>
        <begin position="550"/>
        <end position="592"/>
    </location>
</feature>
<keyword evidence="11" id="KW-1185">Reference proteome</keyword>
<feature type="coiled-coil region" evidence="7">
    <location>
        <begin position="865"/>
        <end position="910"/>
    </location>
</feature>
<reference evidence="10 11" key="1">
    <citation type="journal article" date="2018" name="G3 (Bethesda)">
        <title>A High-Quality Reference Genome for the Invasive Mosquitofish Gambusia affinis Using a Chicago Library.</title>
        <authorList>
            <person name="Hoffberg S.L."/>
            <person name="Troendle N.J."/>
            <person name="Glenn T.C."/>
            <person name="Mahmud O."/>
            <person name="Louha S."/>
            <person name="Chalopin D."/>
            <person name="Bennetzen J.L."/>
            <person name="Mauricio R."/>
        </authorList>
    </citation>
    <scope>NUCLEOTIDE SEQUENCE [LARGE SCALE GENOMIC DNA]</scope>
    <source>
        <strain evidence="10">NE01/NJP1002.9</strain>
        <tissue evidence="10">Muscle</tissue>
    </source>
</reference>
<keyword evidence="2" id="KW-0479">Metal-binding</keyword>
<dbReference type="Gene3D" id="3.30.40.100">
    <property type="match status" value="1"/>
</dbReference>
<dbReference type="PROSITE" id="PS51050">
    <property type="entry name" value="ZF_CW"/>
    <property type="match status" value="1"/>
</dbReference>
<feature type="compositionally biased region" description="Polar residues" evidence="8">
    <location>
        <begin position="680"/>
        <end position="698"/>
    </location>
</feature>
<feature type="compositionally biased region" description="Low complexity" evidence="8">
    <location>
        <begin position="645"/>
        <end position="657"/>
    </location>
</feature>
<feature type="region of interest" description="Disordered" evidence="8">
    <location>
        <begin position="500"/>
        <end position="522"/>
    </location>
</feature>
<dbReference type="Pfam" id="PF13589">
    <property type="entry name" value="HATPase_c_3"/>
    <property type="match status" value="1"/>
</dbReference>
<feature type="coiled-coil region" evidence="7">
    <location>
        <begin position="744"/>
        <end position="834"/>
    </location>
</feature>
<dbReference type="Gene3D" id="3.30.565.10">
    <property type="entry name" value="Histidine kinase-like ATPase, C-terminal domain"/>
    <property type="match status" value="1"/>
</dbReference>
<dbReference type="EMBL" id="NHOQ01000293">
    <property type="protein sequence ID" value="PWA31232.1"/>
    <property type="molecule type" value="Genomic_DNA"/>
</dbReference>
<dbReference type="Pfam" id="PF17942">
    <property type="entry name" value="Morc6_S5"/>
    <property type="match status" value="1"/>
</dbReference>
<dbReference type="GO" id="GO:0016887">
    <property type="term" value="F:ATP hydrolysis activity"/>
    <property type="evidence" value="ECO:0007669"/>
    <property type="project" value="InterPro"/>
</dbReference>
<sequence>MATQTDRGVPLSTLSPKFLHTNSTSHTWPFSAIAELIDNAYDPDVSAKQFWIDKTMVKGEVCLSFMDNGNGLDHETMHKMLSFGYSDKIAVNGLEPIGIYGNGFKSGSMRLGKDAIVFSKSKSIKEQEASLRDILQYSLFKSHEELLAEIDAITSVLSSAKTGTRIIIWNLRRTSSGSTEFDFDMDRYDIRIPSEVYEELSDPSQPSNRSTSYVPESVFSLRVYCSILYLKPRMQVMVRGQKVKSQLIAKSLAYIRKDHYRPNFLDKRIPIIFGYNTKSKDQYGIMMYHKNRLIKAYERVGCQLKANNKGVGVIGVIECNFLDPTHNKQSFNETDKYRKTINSLGIKLEEYWNEIRFRKTKEDPHSTVPVEDTMKRPDQNWVQCDACLRWRKLPDGIDVNKLPDKWYCSLNPDPQFRSCKVEEEPEDSDDDQPSYRKTYKQQERENKRKQGQKLEEDDEEQYLDLDILDRQTKAFKRQHNRLTRQLHQVSANYPTSNLVHRGADRAEPTLQRSSNTSQVGKDMISSVASSDSPLVITNVCSLSAPSSTLRGKRSQIVTPQSTPKRPRVNGFQPGTSETPVSVHIDSSDTDDTDDDIVILETASTPKPKQPVGILRKVKQEKEESENQISMVLECTDDAAVDVTSTATAEAETSAAETCPPPAVASATTQTTAFEVKEEQQSQNQTEGNGETASRNGSNPDLPIEREIKLELGDGVEKTLSNGVEHMESDEGAGPSSSVQQYPDITEVQKQQDKLVELMQETAQERDALKEQLKLLTSQLEDMQSRLQEQSQAKVKESSHQACQTDTQTDYKGLFERAKQKINDLIRDKEALLAANEGSRNPNCGQDEEKDIEEISLKVSRLVHELDERNKEGEELRLQLDILEVEKSTLAAQCEELKLRMEQQNENAQSSAGSPTSGANSDAFSCLIELRQNVGRLLVSRVPALDLAQVNFECNVIDEILEQVLTGSDFEFPG</sequence>
<proteinExistence type="predicted"/>
<keyword evidence="3" id="KW-0863">Zinc-finger</keyword>
<dbReference type="InterPro" id="IPR036890">
    <property type="entry name" value="HATPase_C_sf"/>
</dbReference>
<dbReference type="InterPro" id="IPR045261">
    <property type="entry name" value="MORC_ATPase"/>
</dbReference>
<dbReference type="GO" id="GO:0016605">
    <property type="term" value="C:PML body"/>
    <property type="evidence" value="ECO:0007669"/>
    <property type="project" value="TreeGrafter"/>
</dbReference>
<feature type="compositionally biased region" description="Polar residues" evidence="8">
    <location>
        <begin position="550"/>
        <end position="563"/>
    </location>
</feature>
<dbReference type="STRING" id="33528.ENSGAFP00000031656"/>
<dbReference type="Proteomes" id="UP000250572">
    <property type="component" value="Unassembled WGS sequence"/>
</dbReference>
<dbReference type="InterPro" id="IPR011124">
    <property type="entry name" value="Znf_CW"/>
</dbReference>
<dbReference type="SUPFAM" id="SSF55874">
    <property type="entry name" value="ATPase domain of HSP90 chaperone/DNA topoisomerase II/histidine kinase"/>
    <property type="match status" value="1"/>
</dbReference>
<comment type="caution">
    <text evidence="10">The sequence shown here is derived from an EMBL/GenBank/DDBJ whole genome shotgun (WGS) entry which is preliminary data.</text>
</comment>
<dbReference type="Pfam" id="PF07496">
    <property type="entry name" value="zf-CW"/>
    <property type="match status" value="1"/>
</dbReference>
<comment type="subcellular location">
    <subcellularLocation>
        <location evidence="1">Nucleus</location>
    </subcellularLocation>
</comment>
<feature type="compositionally biased region" description="Basic and acidic residues" evidence="8">
    <location>
        <begin position="440"/>
        <end position="454"/>
    </location>
</feature>
<dbReference type="InterPro" id="IPR041006">
    <property type="entry name" value="Morc_S5"/>
</dbReference>
<keyword evidence="5 7" id="KW-0175">Coiled coil</keyword>
<accession>A0A315W6C9</accession>
<feature type="region of interest" description="Disordered" evidence="8">
    <location>
        <begin position="420"/>
        <end position="458"/>
    </location>
</feature>
<evidence type="ECO:0000256" key="5">
    <source>
        <dbReference type="ARBA" id="ARBA00023054"/>
    </source>
</evidence>
<protein>
    <recommendedName>
        <fullName evidence="9">CW-type domain-containing protein</fullName>
    </recommendedName>
</protein>
<evidence type="ECO:0000256" key="1">
    <source>
        <dbReference type="ARBA" id="ARBA00004123"/>
    </source>
</evidence>
<evidence type="ECO:0000313" key="11">
    <source>
        <dbReference type="Proteomes" id="UP000250572"/>
    </source>
</evidence>
<evidence type="ECO:0000256" key="8">
    <source>
        <dbReference type="SAM" id="MobiDB-lite"/>
    </source>
</evidence>
<keyword evidence="6" id="KW-0539">Nucleus</keyword>
<feature type="compositionally biased region" description="Acidic residues" evidence="8">
    <location>
        <begin position="423"/>
        <end position="432"/>
    </location>
</feature>
<dbReference type="GO" id="GO:0008270">
    <property type="term" value="F:zinc ion binding"/>
    <property type="evidence" value="ECO:0007669"/>
    <property type="project" value="UniProtKB-KW"/>
</dbReference>
<evidence type="ECO:0000256" key="7">
    <source>
        <dbReference type="SAM" id="Coils"/>
    </source>
</evidence>